<dbReference type="EMBL" id="CAJPVJ010000177">
    <property type="protein sequence ID" value="CAG2161621.1"/>
    <property type="molecule type" value="Genomic_DNA"/>
</dbReference>
<dbReference type="InterPro" id="IPR000719">
    <property type="entry name" value="Prot_kinase_dom"/>
</dbReference>
<dbReference type="GO" id="GO:0005634">
    <property type="term" value="C:nucleus"/>
    <property type="evidence" value="ECO:0007669"/>
    <property type="project" value="TreeGrafter"/>
</dbReference>
<dbReference type="SUPFAM" id="SSF56112">
    <property type="entry name" value="Protein kinase-like (PK-like)"/>
    <property type="match status" value="1"/>
</dbReference>
<evidence type="ECO:0000256" key="7">
    <source>
        <dbReference type="SAM" id="MobiDB-lite"/>
    </source>
</evidence>
<dbReference type="Pfam" id="PF00069">
    <property type="entry name" value="Pkinase"/>
    <property type="match status" value="1"/>
</dbReference>
<feature type="domain" description="Protein kinase" evidence="8">
    <location>
        <begin position="221"/>
        <end position="444"/>
    </location>
</feature>
<dbReference type="InterPro" id="IPR000408">
    <property type="entry name" value="Reg_chr_condens"/>
</dbReference>
<keyword evidence="3" id="KW-0418">Kinase</keyword>
<evidence type="ECO:0000256" key="2">
    <source>
        <dbReference type="ARBA" id="ARBA00022741"/>
    </source>
</evidence>
<dbReference type="PROSITE" id="PS50011">
    <property type="entry name" value="PROTEIN_KINASE_DOM"/>
    <property type="match status" value="1"/>
</dbReference>
<dbReference type="Gene3D" id="2.130.10.30">
    <property type="entry name" value="Regulator of chromosome condensation 1/beta-lactamase-inhibitor protein II"/>
    <property type="match status" value="2"/>
</dbReference>
<feature type="binding site" evidence="6">
    <location>
        <position position="250"/>
    </location>
    <ligand>
        <name>ATP</name>
        <dbReference type="ChEBI" id="CHEBI:30616"/>
    </ligand>
</feature>
<dbReference type="Gene3D" id="1.10.510.10">
    <property type="entry name" value="Transferase(Phosphotransferase) domain 1"/>
    <property type="match status" value="1"/>
</dbReference>
<evidence type="ECO:0000256" key="4">
    <source>
        <dbReference type="ARBA" id="ARBA00022840"/>
    </source>
</evidence>
<evidence type="ECO:0000256" key="1">
    <source>
        <dbReference type="ARBA" id="ARBA00022679"/>
    </source>
</evidence>
<evidence type="ECO:0000313" key="9">
    <source>
        <dbReference type="EMBL" id="CAD7638119.1"/>
    </source>
</evidence>
<proteinExistence type="predicted"/>
<evidence type="ECO:0000256" key="3">
    <source>
        <dbReference type="ARBA" id="ARBA00022777"/>
    </source>
</evidence>
<evidence type="ECO:0000313" key="10">
    <source>
        <dbReference type="Proteomes" id="UP000728032"/>
    </source>
</evidence>
<feature type="compositionally biased region" description="Basic and acidic residues" evidence="7">
    <location>
        <begin position="366"/>
        <end position="379"/>
    </location>
</feature>
<name>A0A7R9LAJ9_9ACAR</name>
<keyword evidence="10" id="KW-1185">Reference proteome</keyword>
<feature type="repeat" description="RCC1" evidence="5">
    <location>
        <begin position="132"/>
        <end position="181"/>
    </location>
</feature>
<gene>
    <name evidence="9" type="ORF">ONB1V03_LOCUS1225</name>
</gene>
<reference evidence="9" key="1">
    <citation type="submission" date="2020-11" db="EMBL/GenBank/DDBJ databases">
        <authorList>
            <person name="Tran Van P."/>
        </authorList>
    </citation>
    <scope>NUCLEOTIDE SEQUENCE</scope>
</reference>
<dbReference type="Gene3D" id="3.30.200.20">
    <property type="entry name" value="Phosphorylase Kinase, domain 1"/>
    <property type="match status" value="1"/>
</dbReference>
<dbReference type="InterPro" id="IPR009091">
    <property type="entry name" value="RCC1/BLIP-II"/>
</dbReference>
<feature type="region of interest" description="Disordered" evidence="7">
    <location>
        <begin position="357"/>
        <end position="379"/>
    </location>
</feature>
<evidence type="ECO:0000256" key="5">
    <source>
        <dbReference type="PROSITE-ProRule" id="PRU00235"/>
    </source>
</evidence>
<sequence>MVYGLGSNSFGSLELGHNVVVKSPQIIGELCYKNIKQFFNGYNFVLALTHDNCLYSWGRNARGQLGTLCAFIKDDPYVEPELIDLEFILTSDGCVYGWGDNRYGQIGSGHNFENKEIIYCGDCCSFAITSEGQVFSWGPNEWYQLGHNSTDNIWEPQLIADLTGIKTICSAGGLTYFLSIDGFIRFCDRYSNENNEDFIQKSPKRTNSGQHDYVDQYKRLFDEKRQIGDGSYGKVFEVTNKLKNCYAVKKIDIQDDNYTKDCEKEVERLIKSLQNILQHKRQVFGRQPGEPMNSIEFYISCHIFKEILECVQYLHELNPPIIHRDIHTGNILLSKTVRNGRYFKVADFGLATIRKSNSKASNPTREAPEVRRGESNDPKSDVYSLAITTEEIFGFDLEDILENSSQKYSLDNEVLNKCVVQLKQVLKEMLNRDDPTFRPSCRQY</sequence>
<dbReference type="PROSITE" id="PS00107">
    <property type="entry name" value="PROTEIN_KINASE_ATP"/>
    <property type="match status" value="1"/>
</dbReference>
<protein>
    <recommendedName>
        <fullName evidence="8">Protein kinase domain-containing protein</fullName>
    </recommendedName>
</protein>
<dbReference type="Pfam" id="PF13540">
    <property type="entry name" value="RCC1_2"/>
    <property type="match status" value="2"/>
</dbReference>
<dbReference type="Pfam" id="PF00415">
    <property type="entry name" value="RCC1"/>
    <property type="match status" value="1"/>
</dbReference>
<dbReference type="PANTHER" id="PTHR11042">
    <property type="entry name" value="EUKARYOTIC TRANSLATION INITIATION FACTOR 2-ALPHA KINASE EIF2-ALPHA KINASE -RELATED"/>
    <property type="match status" value="1"/>
</dbReference>
<evidence type="ECO:0000259" key="8">
    <source>
        <dbReference type="PROSITE" id="PS50011"/>
    </source>
</evidence>
<keyword evidence="4 6" id="KW-0067">ATP-binding</keyword>
<dbReference type="InterPro" id="IPR017441">
    <property type="entry name" value="Protein_kinase_ATP_BS"/>
</dbReference>
<dbReference type="AlphaFoldDB" id="A0A7R9LAJ9"/>
<organism evidence="9">
    <name type="scientific">Oppiella nova</name>
    <dbReference type="NCBI Taxonomy" id="334625"/>
    <lineage>
        <taxon>Eukaryota</taxon>
        <taxon>Metazoa</taxon>
        <taxon>Ecdysozoa</taxon>
        <taxon>Arthropoda</taxon>
        <taxon>Chelicerata</taxon>
        <taxon>Arachnida</taxon>
        <taxon>Acari</taxon>
        <taxon>Acariformes</taxon>
        <taxon>Sarcoptiformes</taxon>
        <taxon>Oribatida</taxon>
        <taxon>Brachypylina</taxon>
        <taxon>Oppioidea</taxon>
        <taxon>Oppiidae</taxon>
        <taxon>Oppiella</taxon>
    </lineage>
</organism>
<dbReference type="InterPro" id="IPR050339">
    <property type="entry name" value="CC_SR_Kinase"/>
</dbReference>
<evidence type="ECO:0000256" key="6">
    <source>
        <dbReference type="PROSITE-ProRule" id="PRU10141"/>
    </source>
</evidence>
<dbReference type="GO" id="GO:0004672">
    <property type="term" value="F:protein kinase activity"/>
    <property type="evidence" value="ECO:0007669"/>
    <property type="project" value="InterPro"/>
</dbReference>
<dbReference type="OrthoDB" id="6418191at2759"/>
<dbReference type="EMBL" id="OC915002">
    <property type="protein sequence ID" value="CAD7638119.1"/>
    <property type="molecule type" value="Genomic_DNA"/>
</dbReference>
<dbReference type="InterPro" id="IPR011009">
    <property type="entry name" value="Kinase-like_dom_sf"/>
</dbReference>
<keyword evidence="1" id="KW-0808">Transferase</keyword>
<dbReference type="SUPFAM" id="SSF50985">
    <property type="entry name" value="RCC1/BLIP-II"/>
    <property type="match status" value="1"/>
</dbReference>
<feature type="repeat" description="RCC1" evidence="5">
    <location>
        <begin position="1"/>
        <end position="51"/>
    </location>
</feature>
<accession>A0A7R9LAJ9</accession>
<dbReference type="GO" id="GO:0005737">
    <property type="term" value="C:cytoplasm"/>
    <property type="evidence" value="ECO:0007669"/>
    <property type="project" value="TreeGrafter"/>
</dbReference>
<dbReference type="Proteomes" id="UP000728032">
    <property type="component" value="Unassembled WGS sequence"/>
</dbReference>
<dbReference type="GO" id="GO:0005524">
    <property type="term" value="F:ATP binding"/>
    <property type="evidence" value="ECO:0007669"/>
    <property type="project" value="UniProtKB-UniRule"/>
</dbReference>
<dbReference type="PROSITE" id="PS50012">
    <property type="entry name" value="RCC1_3"/>
    <property type="match status" value="2"/>
</dbReference>
<keyword evidence="2 6" id="KW-0547">Nucleotide-binding</keyword>